<reference evidence="4 5" key="1">
    <citation type="submission" date="2024-03" db="EMBL/GenBank/DDBJ databases">
        <title>Aureococcus anophagefferens CCMP1851 and Kratosvirus quantuckense: Draft genome of a second virus-susceptible host strain in the model system.</title>
        <authorList>
            <person name="Chase E."/>
            <person name="Truchon A.R."/>
            <person name="Schepens W."/>
            <person name="Wilhelm S.W."/>
        </authorList>
    </citation>
    <scope>NUCLEOTIDE SEQUENCE [LARGE SCALE GENOMIC DNA]</scope>
    <source>
        <strain evidence="4 5">CCMP1851</strain>
    </source>
</reference>
<dbReference type="InterPro" id="IPR014756">
    <property type="entry name" value="Ig_E-set"/>
</dbReference>
<evidence type="ECO:0000256" key="1">
    <source>
        <dbReference type="ARBA" id="ARBA00004496"/>
    </source>
</evidence>
<comment type="subcellular location">
    <subcellularLocation>
        <location evidence="1">Cytoplasm</location>
    </subcellularLocation>
</comment>
<dbReference type="PANTHER" id="PTHR10980:SF3">
    <property type="entry name" value="LD16419P"/>
    <property type="match status" value="1"/>
</dbReference>
<evidence type="ECO:0000256" key="3">
    <source>
        <dbReference type="ARBA" id="ARBA00022490"/>
    </source>
</evidence>
<evidence type="ECO:0000256" key="2">
    <source>
        <dbReference type="ARBA" id="ARBA00009758"/>
    </source>
</evidence>
<name>A0ABR1G6Q9_AURAN</name>
<dbReference type="Proteomes" id="UP001363151">
    <property type="component" value="Unassembled WGS sequence"/>
</dbReference>
<dbReference type="Pfam" id="PF02115">
    <property type="entry name" value="Rho_GDI"/>
    <property type="match status" value="1"/>
</dbReference>
<dbReference type="InterPro" id="IPR000406">
    <property type="entry name" value="Rho_GDI"/>
</dbReference>
<comment type="caution">
    <text evidence="4">The sequence shown here is derived from an EMBL/GenBank/DDBJ whole genome shotgun (WGS) entry which is preliminary data.</text>
</comment>
<sequence>MCSSAAGKARQQRSLLGLSPRAWVGLGVVWALAALYRSAPLFAPPPPPAPPVADRTAYVQALERASSSSAASSAPGRAPWAPVALEAGDWVVYLRVQKTGSQTLWMTLVDAWDGSLWSPSSKCVRGPFCGHKCEDVLTKAFRDHKKARKCQLFVRAARELFGPHTFGKAWDYDFTDSRVSWPDWRRRAKFADREASAAGDAALLAAALKNLDRAAGTNDVGARMSADAEDESLRKYKEQLLGAAAKGDLGDTSDPRKLIVVEFRIAFNDATPDLVFNLDTLAGKEKLKKTGVSIKEGAEYKFKLSFRVQHEILAGLKFCNKTKKMGMSQSDELMIGSYPPGAEPHVFEVPATTGWRRPRAMYRGSYTATDKFVDSDGKTHLEYSYPLKVTK</sequence>
<evidence type="ECO:0000313" key="5">
    <source>
        <dbReference type="Proteomes" id="UP001363151"/>
    </source>
</evidence>
<proteinExistence type="inferred from homology"/>
<keyword evidence="3" id="KW-0963">Cytoplasm</keyword>
<keyword evidence="5" id="KW-1185">Reference proteome</keyword>
<gene>
    <name evidence="4" type="ORF">SO694_00042045</name>
</gene>
<dbReference type="SUPFAM" id="SSF81296">
    <property type="entry name" value="E set domains"/>
    <property type="match status" value="1"/>
</dbReference>
<dbReference type="Gene3D" id="2.70.50.30">
    <property type="entry name" value="Coagulation Factor XIII, subunit A, domain 1"/>
    <property type="match status" value="1"/>
</dbReference>
<dbReference type="EMBL" id="JBBJCI010000085">
    <property type="protein sequence ID" value="KAK7248836.1"/>
    <property type="molecule type" value="Genomic_DNA"/>
</dbReference>
<accession>A0ABR1G6Q9</accession>
<protein>
    <submittedName>
        <fullName evidence="4">Rho GDP-dissociation inhibitor</fullName>
    </submittedName>
</protein>
<dbReference type="InterPro" id="IPR024792">
    <property type="entry name" value="RhoGDI_dom_sf"/>
</dbReference>
<organism evidence="4 5">
    <name type="scientific">Aureococcus anophagefferens</name>
    <name type="common">Harmful bloom alga</name>
    <dbReference type="NCBI Taxonomy" id="44056"/>
    <lineage>
        <taxon>Eukaryota</taxon>
        <taxon>Sar</taxon>
        <taxon>Stramenopiles</taxon>
        <taxon>Ochrophyta</taxon>
        <taxon>Pelagophyceae</taxon>
        <taxon>Pelagomonadales</taxon>
        <taxon>Pelagomonadaceae</taxon>
        <taxon>Aureococcus</taxon>
    </lineage>
</organism>
<evidence type="ECO:0000313" key="4">
    <source>
        <dbReference type="EMBL" id="KAK7248836.1"/>
    </source>
</evidence>
<dbReference type="PANTHER" id="PTHR10980">
    <property type="entry name" value="RHO GDP-DISSOCIATION INHIBITOR"/>
    <property type="match status" value="1"/>
</dbReference>
<comment type="similarity">
    <text evidence="2">Belongs to the Rho GDI family.</text>
</comment>